<evidence type="ECO:0000313" key="3">
    <source>
        <dbReference type="WBParaSite" id="PSAMB.scaffold58size91357.g1234.t1"/>
    </source>
</evidence>
<reference evidence="3" key="1">
    <citation type="submission" date="2022-11" db="UniProtKB">
        <authorList>
            <consortium name="WormBaseParasite"/>
        </authorList>
    </citation>
    <scope>IDENTIFICATION</scope>
</reference>
<dbReference type="Proteomes" id="UP000887566">
    <property type="component" value="Unplaced"/>
</dbReference>
<keyword evidence="2" id="KW-1185">Reference proteome</keyword>
<protein>
    <submittedName>
        <fullName evidence="3">Uncharacterized protein</fullName>
    </submittedName>
</protein>
<evidence type="ECO:0000313" key="2">
    <source>
        <dbReference type="Proteomes" id="UP000887566"/>
    </source>
</evidence>
<dbReference type="AlphaFoldDB" id="A0A914WZR8"/>
<keyword evidence="1" id="KW-0732">Signal</keyword>
<feature type="signal peptide" evidence="1">
    <location>
        <begin position="1"/>
        <end position="21"/>
    </location>
</feature>
<feature type="chain" id="PRO_5037782678" evidence="1">
    <location>
        <begin position="22"/>
        <end position="197"/>
    </location>
</feature>
<accession>A0A914WZR8</accession>
<dbReference type="WBParaSite" id="PSAMB.scaffold58size91357.g1234.t1">
    <property type="protein sequence ID" value="PSAMB.scaffold58size91357.g1234.t1"/>
    <property type="gene ID" value="PSAMB.scaffold58size91357.g1234"/>
</dbReference>
<sequence>MLFACILKFSLLLALPLSIYCQRSNAGLKRLPIRLNRVHGIAQEDARNREAKVPNQSLLVNPEPKSAENVVPAAQPAAPSGPGVFVPAQPAIAPSVPPTLATLFPTLATFAPFTFPTFAPVAPVGADGAPVTVSPAFTLPTLDPVLFPPTTPFVPRALYGYPLVPGQDFEGVGVKNPDGSVFYIYCTKNCNKGKKKK</sequence>
<organism evidence="2 3">
    <name type="scientific">Plectus sambesii</name>
    <dbReference type="NCBI Taxonomy" id="2011161"/>
    <lineage>
        <taxon>Eukaryota</taxon>
        <taxon>Metazoa</taxon>
        <taxon>Ecdysozoa</taxon>
        <taxon>Nematoda</taxon>
        <taxon>Chromadorea</taxon>
        <taxon>Plectida</taxon>
        <taxon>Plectina</taxon>
        <taxon>Plectoidea</taxon>
        <taxon>Plectidae</taxon>
        <taxon>Plectus</taxon>
    </lineage>
</organism>
<evidence type="ECO:0000256" key="1">
    <source>
        <dbReference type="SAM" id="SignalP"/>
    </source>
</evidence>
<name>A0A914WZR8_9BILA</name>
<proteinExistence type="predicted"/>